<reference evidence="2" key="1">
    <citation type="submission" date="2017-03" db="EMBL/GenBank/DDBJ databases">
        <title>Phytopthora megakarya and P. palmivora, two closely related causual agents of cacao black pod achieved similar genome size and gene model numbers by different mechanisms.</title>
        <authorList>
            <person name="Ali S."/>
            <person name="Shao J."/>
            <person name="Larry D.J."/>
            <person name="Kronmiller B."/>
            <person name="Shen D."/>
            <person name="Strem M.D."/>
            <person name="Melnick R.L."/>
            <person name="Guiltinan M.J."/>
            <person name="Tyler B.M."/>
            <person name="Meinhardt L.W."/>
            <person name="Bailey B.A."/>
        </authorList>
    </citation>
    <scope>NUCLEOTIDE SEQUENCE [LARGE SCALE GENOMIC DNA]</scope>
    <source>
        <strain evidence="2">zdho120</strain>
    </source>
</reference>
<protein>
    <submittedName>
        <fullName evidence="1">Uncharacterized protein</fullName>
    </submittedName>
</protein>
<organism evidence="1 2">
    <name type="scientific">Phytophthora megakarya</name>
    <dbReference type="NCBI Taxonomy" id="4795"/>
    <lineage>
        <taxon>Eukaryota</taxon>
        <taxon>Sar</taxon>
        <taxon>Stramenopiles</taxon>
        <taxon>Oomycota</taxon>
        <taxon>Peronosporomycetes</taxon>
        <taxon>Peronosporales</taxon>
        <taxon>Peronosporaceae</taxon>
        <taxon>Phytophthora</taxon>
    </lineage>
</organism>
<sequence>MTLRKVFALGIAQRIVRRKPYLDPRDKCVRSGSKLLTHNSKIHGNGFNSERCSHCGSRKHSDLGCWKCGKREHWSGHYLFVCRGCGELNDTGKCPMEEF</sequence>
<name>A0A225VH99_9STRA</name>
<evidence type="ECO:0000313" key="2">
    <source>
        <dbReference type="Proteomes" id="UP000198211"/>
    </source>
</evidence>
<keyword evidence="2" id="KW-1185">Reference proteome</keyword>
<dbReference type="AlphaFoldDB" id="A0A225VH99"/>
<proteinExistence type="predicted"/>
<dbReference type="Proteomes" id="UP000198211">
    <property type="component" value="Unassembled WGS sequence"/>
</dbReference>
<dbReference type="OrthoDB" id="91990at2759"/>
<comment type="caution">
    <text evidence="1">The sequence shown here is derived from an EMBL/GenBank/DDBJ whole genome shotgun (WGS) entry which is preliminary data.</text>
</comment>
<gene>
    <name evidence="1" type="ORF">PHMEG_00023601</name>
</gene>
<dbReference type="EMBL" id="NBNE01004941">
    <property type="protein sequence ID" value="OWZ04484.1"/>
    <property type="molecule type" value="Genomic_DNA"/>
</dbReference>
<accession>A0A225VH99</accession>
<evidence type="ECO:0000313" key="1">
    <source>
        <dbReference type="EMBL" id="OWZ04484.1"/>
    </source>
</evidence>